<keyword evidence="3" id="KW-1185">Reference proteome</keyword>
<dbReference type="Proteomes" id="UP000662572">
    <property type="component" value="Unassembled WGS sequence"/>
</dbReference>
<evidence type="ECO:0000313" key="2">
    <source>
        <dbReference type="EMBL" id="GGZ33832.1"/>
    </source>
</evidence>
<dbReference type="RefSeq" id="WP_189486327.1">
    <property type="nucleotide sequence ID" value="NZ_BMZB01000002.1"/>
</dbReference>
<dbReference type="EMBL" id="BMZB01000002">
    <property type="protein sequence ID" value="GGZ33832.1"/>
    <property type="molecule type" value="Genomic_DNA"/>
</dbReference>
<comment type="caution">
    <text evidence="2">The sequence shown here is derived from an EMBL/GenBank/DDBJ whole genome shotgun (WGS) entry which is preliminary data.</text>
</comment>
<dbReference type="InterPro" id="IPR007419">
    <property type="entry name" value="BFD-like_2Fe2S-bd_dom"/>
</dbReference>
<name>A0A918Q6K5_9CAUL</name>
<dbReference type="InterPro" id="IPR041854">
    <property type="entry name" value="BFD-like_2Fe2S-bd_dom_sf"/>
</dbReference>
<reference evidence="2" key="2">
    <citation type="submission" date="2020-09" db="EMBL/GenBank/DDBJ databases">
        <authorList>
            <person name="Sun Q."/>
            <person name="Kim S."/>
        </authorList>
    </citation>
    <scope>NUCLEOTIDE SEQUENCE</scope>
    <source>
        <strain evidence="2">KCTC 32296</strain>
    </source>
</reference>
<organism evidence="2 3">
    <name type="scientific">Asticcacaulis endophyticus</name>
    <dbReference type="NCBI Taxonomy" id="1395890"/>
    <lineage>
        <taxon>Bacteria</taxon>
        <taxon>Pseudomonadati</taxon>
        <taxon>Pseudomonadota</taxon>
        <taxon>Alphaproteobacteria</taxon>
        <taxon>Caulobacterales</taxon>
        <taxon>Caulobacteraceae</taxon>
        <taxon>Asticcacaulis</taxon>
    </lineage>
</organism>
<sequence length="61" mass="6677">MYVCNCNAIRERDAKSAILSGAITPKAVFDHCQTRAQCAKCVCDIRQMIAEQQSVMAIAAE</sequence>
<dbReference type="AlphaFoldDB" id="A0A918Q6K5"/>
<evidence type="ECO:0000259" key="1">
    <source>
        <dbReference type="Pfam" id="PF04324"/>
    </source>
</evidence>
<accession>A0A918Q6K5</accession>
<feature type="domain" description="BFD-like [2Fe-2S]-binding" evidence="1">
    <location>
        <begin position="2"/>
        <end position="51"/>
    </location>
</feature>
<proteinExistence type="predicted"/>
<reference evidence="2" key="1">
    <citation type="journal article" date="2014" name="Int. J. Syst. Evol. Microbiol.">
        <title>Complete genome sequence of Corynebacterium casei LMG S-19264T (=DSM 44701T), isolated from a smear-ripened cheese.</title>
        <authorList>
            <consortium name="US DOE Joint Genome Institute (JGI-PGF)"/>
            <person name="Walter F."/>
            <person name="Albersmeier A."/>
            <person name="Kalinowski J."/>
            <person name="Ruckert C."/>
        </authorList>
    </citation>
    <scope>NUCLEOTIDE SEQUENCE</scope>
    <source>
        <strain evidence="2">KCTC 32296</strain>
    </source>
</reference>
<dbReference type="Gene3D" id="1.10.10.1100">
    <property type="entry name" value="BFD-like [2Fe-2S]-binding domain"/>
    <property type="match status" value="1"/>
</dbReference>
<dbReference type="Pfam" id="PF04324">
    <property type="entry name" value="Fer2_BFD"/>
    <property type="match status" value="1"/>
</dbReference>
<gene>
    <name evidence="2" type="ORF">GCM10011273_20250</name>
</gene>
<evidence type="ECO:0000313" key="3">
    <source>
        <dbReference type="Proteomes" id="UP000662572"/>
    </source>
</evidence>
<protein>
    <submittedName>
        <fullName evidence="2">Bacterioferritin-associated ferredoxin</fullName>
    </submittedName>
</protein>